<dbReference type="GO" id="GO:0006355">
    <property type="term" value="P:regulation of DNA-templated transcription"/>
    <property type="evidence" value="ECO:0007669"/>
    <property type="project" value="InterPro"/>
</dbReference>
<sequence>MERLQKLGILDLSRKLKTEPKKRPKKDPSQKKPSSTSSDPPRRSSRYSLFFFFPSSLGGLCRLQTVERVVYVEKRTPKKKARESEEIEIHIEEGSKPEIYTEEDNKLLGDSKTAWTLMVDGYGEDGERIYDPFYGKSCHQCRKLLVIAPAAVRAHQFKGSFVAIAYTPDMGKMFWKQTKIQVGFALYVEEFVTAAVVDGQKDGHLLLLSTKRAVRSGCLTGDNRPCGRGGRPLRASPLEILKMCVESGKDKQFEGTLPLIPTVLVVTKIGFKSVAHYLIQTRQFRPKQEEPSAEGSIPGDKSPSLDIEAKSPLHAEALDLPSSPEEIPDPKSQEGNNVKEDYSDDEYQEESDKHDSSDEESDHESGDD</sequence>
<dbReference type="PANTHER" id="PTHR31169:SF33">
    <property type="entry name" value="CELL DIVISION CYCLE-ASSOCIATED 7-LIKE PROTEIN"/>
    <property type="match status" value="1"/>
</dbReference>
<name>A0AAV6K6J3_9ERIC</name>
<dbReference type="InterPro" id="IPR040221">
    <property type="entry name" value="CDCA7/CDA7L"/>
</dbReference>
<proteinExistence type="predicted"/>
<gene>
    <name evidence="2" type="ORF">RHGRI_013675</name>
</gene>
<feature type="region of interest" description="Disordered" evidence="1">
    <location>
        <begin position="1"/>
        <end position="43"/>
    </location>
</feature>
<feature type="compositionally biased region" description="Basic and acidic residues" evidence="1">
    <location>
        <begin position="328"/>
        <end position="341"/>
    </location>
</feature>
<dbReference type="Proteomes" id="UP000823749">
    <property type="component" value="Chromosome 5"/>
</dbReference>
<accession>A0AAV6K6J3</accession>
<evidence type="ECO:0000313" key="3">
    <source>
        <dbReference type="Proteomes" id="UP000823749"/>
    </source>
</evidence>
<dbReference type="PANTHER" id="PTHR31169">
    <property type="entry name" value="OS05G0300700 PROTEIN"/>
    <property type="match status" value="1"/>
</dbReference>
<keyword evidence="3" id="KW-1185">Reference proteome</keyword>
<comment type="caution">
    <text evidence="2">The sequence shown here is derived from an EMBL/GenBank/DDBJ whole genome shotgun (WGS) entry which is preliminary data.</text>
</comment>
<feature type="region of interest" description="Disordered" evidence="1">
    <location>
        <begin position="284"/>
        <end position="368"/>
    </location>
</feature>
<dbReference type="GO" id="GO:0005634">
    <property type="term" value="C:nucleus"/>
    <property type="evidence" value="ECO:0007669"/>
    <property type="project" value="TreeGrafter"/>
</dbReference>
<feature type="compositionally biased region" description="Basic and acidic residues" evidence="1">
    <location>
        <begin position="307"/>
        <end position="317"/>
    </location>
</feature>
<reference evidence="2" key="1">
    <citation type="submission" date="2020-08" db="EMBL/GenBank/DDBJ databases">
        <title>Plant Genome Project.</title>
        <authorList>
            <person name="Zhang R.-G."/>
        </authorList>
    </citation>
    <scope>NUCLEOTIDE SEQUENCE</scope>
    <source>
        <strain evidence="2">WSP0</strain>
        <tissue evidence="2">Leaf</tissue>
    </source>
</reference>
<evidence type="ECO:0000313" key="2">
    <source>
        <dbReference type="EMBL" id="KAG5548055.1"/>
    </source>
</evidence>
<dbReference type="EMBL" id="JACTNZ010000005">
    <property type="protein sequence ID" value="KAG5548055.1"/>
    <property type="molecule type" value="Genomic_DNA"/>
</dbReference>
<feature type="compositionally biased region" description="Basic and acidic residues" evidence="1">
    <location>
        <begin position="12"/>
        <end position="30"/>
    </location>
</feature>
<feature type="compositionally biased region" description="Acidic residues" evidence="1">
    <location>
        <begin position="357"/>
        <end position="368"/>
    </location>
</feature>
<organism evidence="2 3">
    <name type="scientific">Rhododendron griersonianum</name>
    <dbReference type="NCBI Taxonomy" id="479676"/>
    <lineage>
        <taxon>Eukaryota</taxon>
        <taxon>Viridiplantae</taxon>
        <taxon>Streptophyta</taxon>
        <taxon>Embryophyta</taxon>
        <taxon>Tracheophyta</taxon>
        <taxon>Spermatophyta</taxon>
        <taxon>Magnoliopsida</taxon>
        <taxon>eudicotyledons</taxon>
        <taxon>Gunneridae</taxon>
        <taxon>Pentapetalae</taxon>
        <taxon>asterids</taxon>
        <taxon>Ericales</taxon>
        <taxon>Ericaceae</taxon>
        <taxon>Ericoideae</taxon>
        <taxon>Rhodoreae</taxon>
        <taxon>Rhododendron</taxon>
    </lineage>
</organism>
<dbReference type="AlphaFoldDB" id="A0AAV6K6J3"/>
<protein>
    <submittedName>
        <fullName evidence="2">Uncharacterized protein</fullName>
    </submittedName>
</protein>
<evidence type="ECO:0000256" key="1">
    <source>
        <dbReference type="SAM" id="MobiDB-lite"/>
    </source>
</evidence>